<evidence type="ECO:0000313" key="3">
    <source>
        <dbReference type="Proteomes" id="UP000029844"/>
    </source>
</evidence>
<dbReference type="Proteomes" id="UP000029844">
    <property type="component" value="Unassembled WGS sequence"/>
</dbReference>
<proteinExistence type="predicted"/>
<protein>
    <submittedName>
        <fullName evidence="2">Uncharacterized protein</fullName>
    </submittedName>
</protein>
<name>A0A099W7A6_9LIST</name>
<evidence type="ECO:0000313" key="2">
    <source>
        <dbReference type="EMBL" id="KGL39965.1"/>
    </source>
</evidence>
<reference evidence="2 3" key="1">
    <citation type="submission" date="2014-05" db="EMBL/GenBank/DDBJ databases">
        <title>Novel Listeriaceae from food processing environments.</title>
        <authorList>
            <person name="den Bakker H.C."/>
        </authorList>
    </citation>
    <scope>NUCLEOTIDE SEQUENCE [LARGE SCALE GENOMIC DNA]</scope>
    <source>
        <strain evidence="2 3">FSL A5-0281</strain>
    </source>
</reference>
<keyword evidence="1" id="KW-1133">Transmembrane helix</keyword>
<dbReference type="EMBL" id="JNFA01000025">
    <property type="protein sequence ID" value="KGL39965.1"/>
    <property type="molecule type" value="Genomic_DNA"/>
</dbReference>
<dbReference type="eggNOG" id="ENOG5034BWW">
    <property type="taxonomic scope" value="Bacteria"/>
</dbReference>
<keyword evidence="3" id="KW-1185">Reference proteome</keyword>
<gene>
    <name evidence="2" type="ORF">EP57_12970</name>
</gene>
<accession>A0A099W7A6</accession>
<dbReference type="AlphaFoldDB" id="A0A099W7A6"/>
<keyword evidence="1" id="KW-0812">Transmembrane</keyword>
<evidence type="ECO:0000256" key="1">
    <source>
        <dbReference type="SAM" id="Phobius"/>
    </source>
</evidence>
<feature type="transmembrane region" description="Helical" evidence="1">
    <location>
        <begin position="37"/>
        <end position="56"/>
    </location>
</feature>
<sequence>MKKTVKGSKWFLILATVLCLILLVISVLTFIQERSAFSVFAIIIVLGVLLMNLIYFKQENK</sequence>
<organism evidence="2 3">
    <name type="scientific">Listeria booriae</name>
    <dbReference type="NCBI Taxonomy" id="1552123"/>
    <lineage>
        <taxon>Bacteria</taxon>
        <taxon>Bacillati</taxon>
        <taxon>Bacillota</taxon>
        <taxon>Bacilli</taxon>
        <taxon>Bacillales</taxon>
        <taxon>Listeriaceae</taxon>
        <taxon>Listeria</taxon>
    </lineage>
</organism>
<comment type="caution">
    <text evidence="2">The sequence shown here is derived from an EMBL/GenBank/DDBJ whole genome shotgun (WGS) entry which is preliminary data.</text>
</comment>
<keyword evidence="1" id="KW-0472">Membrane</keyword>
<feature type="transmembrane region" description="Helical" evidence="1">
    <location>
        <begin position="12"/>
        <end position="31"/>
    </location>
</feature>